<reference evidence="2 3" key="1">
    <citation type="journal article" date="2024" name="Plant J.">
        <title>Genome sequences and population genomics reveal climatic adaptation and genomic divergence between two closely related sweetgum species.</title>
        <authorList>
            <person name="Xu W.Q."/>
            <person name="Ren C.Q."/>
            <person name="Zhang X.Y."/>
            <person name="Comes H.P."/>
            <person name="Liu X.H."/>
            <person name="Li Y.G."/>
            <person name="Kettle C.J."/>
            <person name="Jalonen R."/>
            <person name="Gaisberger H."/>
            <person name="Ma Y.Z."/>
            <person name="Qiu Y.X."/>
        </authorList>
    </citation>
    <scope>NUCLEOTIDE SEQUENCE [LARGE SCALE GENOMIC DNA]</scope>
    <source>
        <strain evidence="2">Hangzhou</strain>
    </source>
</reference>
<name>A0AAP0NB26_LIQFO</name>
<dbReference type="EMBL" id="JBBPBK010000016">
    <property type="protein sequence ID" value="KAK9267799.1"/>
    <property type="molecule type" value="Genomic_DNA"/>
</dbReference>
<organism evidence="2 3">
    <name type="scientific">Liquidambar formosana</name>
    <name type="common">Formosan gum</name>
    <dbReference type="NCBI Taxonomy" id="63359"/>
    <lineage>
        <taxon>Eukaryota</taxon>
        <taxon>Viridiplantae</taxon>
        <taxon>Streptophyta</taxon>
        <taxon>Embryophyta</taxon>
        <taxon>Tracheophyta</taxon>
        <taxon>Spermatophyta</taxon>
        <taxon>Magnoliopsida</taxon>
        <taxon>eudicotyledons</taxon>
        <taxon>Gunneridae</taxon>
        <taxon>Pentapetalae</taxon>
        <taxon>Saxifragales</taxon>
        <taxon>Altingiaceae</taxon>
        <taxon>Liquidambar</taxon>
    </lineage>
</organism>
<keyword evidence="3" id="KW-1185">Reference proteome</keyword>
<evidence type="ECO:0000313" key="3">
    <source>
        <dbReference type="Proteomes" id="UP001415857"/>
    </source>
</evidence>
<dbReference type="Proteomes" id="UP001415857">
    <property type="component" value="Unassembled WGS sequence"/>
</dbReference>
<proteinExistence type="predicted"/>
<feature type="region of interest" description="Disordered" evidence="1">
    <location>
        <begin position="11"/>
        <end position="33"/>
    </location>
</feature>
<gene>
    <name evidence="2" type="ORF">L1049_010235</name>
</gene>
<protein>
    <submittedName>
        <fullName evidence="2">Uncharacterized protein</fullName>
    </submittedName>
</protein>
<accession>A0AAP0NB26</accession>
<dbReference type="AlphaFoldDB" id="A0AAP0NB26"/>
<feature type="compositionally biased region" description="Polar residues" evidence="1">
    <location>
        <begin position="12"/>
        <end position="33"/>
    </location>
</feature>
<comment type="caution">
    <text evidence="2">The sequence shown here is derived from an EMBL/GenBank/DDBJ whole genome shotgun (WGS) entry which is preliminary data.</text>
</comment>
<evidence type="ECO:0000256" key="1">
    <source>
        <dbReference type="SAM" id="MobiDB-lite"/>
    </source>
</evidence>
<sequence>MPLAKTILGLPSRSSHSQNVPEPFFSSSSSHRPQNQAGFSIVGLGVLDCVAVLSHFLYEEKLNCLEGNFTYQYDFQNPQKEIKKKKLKKDLCGCVQLSSSLVTQTAPIIRHKAQPNNFLNAHYSDW</sequence>
<evidence type="ECO:0000313" key="2">
    <source>
        <dbReference type="EMBL" id="KAK9267799.1"/>
    </source>
</evidence>